<proteinExistence type="predicted"/>
<keyword evidence="2" id="KW-1185">Reference proteome</keyword>
<accession>A0A914UQA2</accession>
<evidence type="ECO:0000256" key="1">
    <source>
        <dbReference type="SAM" id="SignalP"/>
    </source>
</evidence>
<dbReference type="Proteomes" id="UP000887566">
    <property type="component" value="Unplaced"/>
</dbReference>
<organism evidence="2 3">
    <name type="scientific">Plectus sambesii</name>
    <dbReference type="NCBI Taxonomy" id="2011161"/>
    <lineage>
        <taxon>Eukaryota</taxon>
        <taxon>Metazoa</taxon>
        <taxon>Ecdysozoa</taxon>
        <taxon>Nematoda</taxon>
        <taxon>Chromadorea</taxon>
        <taxon>Plectida</taxon>
        <taxon>Plectina</taxon>
        <taxon>Plectoidea</taxon>
        <taxon>Plectidae</taxon>
        <taxon>Plectus</taxon>
    </lineage>
</organism>
<protein>
    <submittedName>
        <fullName evidence="3">C6 domain-containing protein</fullName>
    </submittedName>
</protein>
<dbReference type="WBParaSite" id="PSAMB.scaffold1138size35462.g11170.t1">
    <property type="protein sequence ID" value="PSAMB.scaffold1138size35462.g11170.t1"/>
    <property type="gene ID" value="PSAMB.scaffold1138size35462.g11170"/>
</dbReference>
<evidence type="ECO:0000313" key="2">
    <source>
        <dbReference type="Proteomes" id="UP000887566"/>
    </source>
</evidence>
<reference evidence="3" key="1">
    <citation type="submission" date="2022-11" db="UniProtKB">
        <authorList>
            <consortium name="WormBaseParasite"/>
        </authorList>
    </citation>
    <scope>IDENTIFICATION</scope>
</reference>
<sequence length="137" mass="14879">MKFAIFITVLAIVFVCEVQESISCVRTVPVGDQQETVTQTTVTISTTTTTACTTSFCPLLPTLPNSYTGALFFTGDQRCTAVVKCTSRAIADYLAFNKAGVEVYKTPTEPSPIIKDITCSTSGFWTVEGKEFNQFSC</sequence>
<dbReference type="AlphaFoldDB" id="A0A914UQA2"/>
<keyword evidence="1" id="KW-0732">Signal</keyword>
<evidence type="ECO:0000313" key="3">
    <source>
        <dbReference type="WBParaSite" id="PSAMB.scaffold1138size35462.g11170.t1"/>
    </source>
</evidence>
<feature type="signal peptide" evidence="1">
    <location>
        <begin position="1"/>
        <end position="18"/>
    </location>
</feature>
<name>A0A914UQA2_9BILA</name>
<feature type="chain" id="PRO_5036834220" evidence="1">
    <location>
        <begin position="19"/>
        <end position="137"/>
    </location>
</feature>